<name>L8WE94_THACA</name>
<dbReference type="HOGENOM" id="CLU_1636555_0_0_1"/>
<protein>
    <submittedName>
        <fullName evidence="2">Uncharacterized protein</fullName>
    </submittedName>
</protein>
<reference evidence="2 3" key="1">
    <citation type="journal article" date="2013" name="Nat. Commun.">
        <title>The evolution and pathogenic mechanisms of the rice sheath blight pathogen.</title>
        <authorList>
            <person name="Zheng A."/>
            <person name="Lin R."/>
            <person name="Xu L."/>
            <person name="Qin P."/>
            <person name="Tang C."/>
            <person name="Ai P."/>
            <person name="Zhang D."/>
            <person name="Liu Y."/>
            <person name="Sun Z."/>
            <person name="Feng H."/>
            <person name="Wang Y."/>
            <person name="Chen Y."/>
            <person name="Liang X."/>
            <person name="Fu R."/>
            <person name="Li Q."/>
            <person name="Zhang J."/>
            <person name="Yu X."/>
            <person name="Xie Z."/>
            <person name="Ding L."/>
            <person name="Guan P."/>
            <person name="Tang J."/>
            <person name="Liang Y."/>
            <person name="Wang S."/>
            <person name="Deng Q."/>
            <person name="Li S."/>
            <person name="Zhu J."/>
            <person name="Wang L."/>
            <person name="Liu H."/>
            <person name="Li P."/>
        </authorList>
    </citation>
    <scope>NUCLEOTIDE SEQUENCE [LARGE SCALE GENOMIC DNA]</scope>
    <source>
        <strain evidence="3">AG-1 IA</strain>
    </source>
</reference>
<dbReference type="Proteomes" id="UP000011668">
    <property type="component" value="Unassembled WGS sequence"/>
</dbReference>
<organism evidence="2 3">
    <name type="scientific">Thanatephorus cucumeris (strain AG1-IA)</name>
    <name type="common">Rice sheath blight fungus</name>
    <name type="synonym">Rhizoctonia solani</name>
    <dbReference type="NCBI Taxonomy" id="983506"/>
    <lineage>
        <taxon>Eukaryota</taxon>
        <taxon>Fungi</taxon>
        <taxon>Dikarya</taxon>
        <taxon>Basidiomycota</taxon>
        <taxon>Agaricomycotina</taxon>
        <taxon>Agaricomycetes</taxon>
        <taxon>Cantharellales</taxon>
        <taxon>Ceratobasidiaceae</taxon>
        <taxon>Rhizoctonia</taxon>
        <taxon>Rhizoctonia solani AG-1</taxon>
    </lineage>
</organism>
<evidence type="ECO:0000313" key="2">
    <source>
        <dbReference type="EMBL" id="ELU36506.1"/>
    </source>
</evidence>
<dbReference type="EMBL" id="AFRT01003288">
    <property type="protein sequence ID" value="ELU36506.1"/>
    <property type="molecule type" value="Genomic_DNA"/>
</dbReference>
<sequence>MGLRMDRTTPHKGTHSSRGRGPSCAGEGWGIEGFEGMRGCGLSQLVFPPSDRPHSCPQDPSGLGATRHVCGSAACQVGDSDGGMAIWVDHQAVPEAHFTCKEDNEADASEPGAPVPACCVSRIRSHLRLRPVCVIGSRRSAISANCTAVQKVSLSWRLGILL</sequence>
<evidence type="ECO:0000313" key="3">
    <source>
        <dbReference type="Proteomes" id="UP000011668"/>
    </source>
</evidence>
<dbReference type="AlphaFoldDB" id="L8WE94"/>
<evidence type="ECO:0000256" key="1">
    <source>
        <dbReference type="SAM" id="MobiDB-lite"/>
    </source>
</evidence>
<comment type="caution">
    <text evidence="2">The sequence shown here is derived from an EMBL/GenBank/DDBJ whole genome shotgun (WGS) entry which is preliminary data.</text>
</comment>
<gene>
    <name evidence="2" type="ORF">AG1IA_09472</name>
</gene>
<accession>L8WE94</accession>
<proteinExistence type="predicted"/>
<keyword evidence="3" id="KW-1185">Reference proteome</keyword>
<feature type="region of interest" description="Disordered" evidence="1">
    <location>
        <begin position="1"/>
        <end position="27"/>
    </location>
</feature>